<dbReference type="OrthoDB" id="1653531at2"/>
<keyword evidence="3 7" id="KW-0732">Signal</keyword>
<dbReference type="CDD" id="cd00222">
    <property type="entry name" value="CollagenBindB"/>
    <property type="match status" value="1"/>
</dbReference>
<dbReference type="Proteomes" id="UP000284868">
    <property type="component" value="Unassembled WGS sequence"/>
</dbReference>
<evidence type="ECO:0000256" key="6">
    <source>
        <dbReference type="SAM" id="Phobius"/>
    </source>
</evidence>
<evidence type="ECO:0000313" key="10">
    <source>
        <dbReference type="EMBL" id="RHM07748.1"/>
    </source>
</evidence>
<keyword evidence="11" id="KW-1185">Reference proteome</keyword>
<evidence type="ECO:0000259" key="8">
    <source>
        <dbReference type="Pfam" id="PF00746"/>
    </source>
</evidence>
<dbReference type="Pfam" id="PF00746">
    <property type="entry name" value="Gram_pos_anchor"/>
    <property type="match status" value="1"/>
</dbReference>
<dbReference type="NCBIfam" id="TIGR01167">
    <property type="entry name" value="LPXTG_anchor"/>
    <property type="match status" value="1"/>
</dbReference>
<evidence type="ECO:0000313" key="11">
    <source>
        <dbReference type="Proteomes" id="UP000284868"/>
    </source>
</evidence>
<proteinExistence type="predicted"/>
<feature type="domain" description="CNA-B" evidence="9">
    <location>
        <begin position="2428"/>
        <end position="2530"/>
    </location>
</feature>
<dbReference type="SUPFAM" id="SSF49478">
    <property type="entry name" value="Cna protein B-type domain"/>
    <property type="match status" value="1"/>
</dbReference>
<keyword evidence="6" id="KW-1133">Transmembrane helix</keyword>
<comment type="caution">
    <text evidence="10">The sequence shown here is derived from an EMBL/GenBank/DDBJ whole genome shotgun (WGS) entry which is preliminary data.</text>
</comment>
<organism evidence="10 11">
    <name type="scientific">Amedibacillus dolichus</name>
    <dbReference type="NCBI Taxonomy" id="31971"/>
    <lineage>
        <taxon>Bacteria</taxon>
        <taxon>Bacillati</taxon>
        <taxon>Bacillota</taxon>
        <taxon>Erysipelotrichia</taxon>
        <taxon>Erysipelotrichales</taxon>
        <taxon>Erysipelotrichaceae</taxon>
        <taxon>Amedibacillus</taxon>
    </lineage>
</organism>
<keyword evidence="6" id="KW-0812">Transmembrane</keyword>
<dbReference type="Pfam" id="PF05738">
    <property type="entry name" value="Cna_B"/>
    <property type="match status" value="1"/>
</dbReference>
<dbReference type="Gene3D" id="2.160.20.110">
    <property type="match status" value="2"/>
</dbReference>
<reference evidence="10 11" key="1">
    <citation type="submission" date="2018-08" db="EMBL/GenBank/DDBJ databases">
        <title>A genome reference for cultivated species of the human gut microbiota.</title>
        <authorList>
            <person name="Zou Y."/>
            <person name="Xue W."/>
            <person name="Luo G."/>
        </authorList>
    </citation>
    <scope>NUCLEOTIDE SEQUENCE [LARGE SCALE GENOMIC DNA]</scope>
    <source>
        <strain evidence="10 11">AF35-6BH</strain>
    </source>
</reference>
<evidence type="ECO:0000256" key="5">
    <source>
        <dbReference type="SAM" id="MobiDB-lite"/>
    </source>
</evidence>
<evidence type="ECO:0000256" key="1">
    <source>
        <dbReference type="ARBA" id="ARBA00022512"/>
    </source>
</evidence>
<feature type="chain" id="PRO_5038575260" evidence="7">
    <location>
        <begin position="25"/>
        <end position="2576"/>
    </location>
</feature>
<gene>
    <name evidence="10" type="ORF">DWZ83_08805</name>
</gene>
<dbReference type="RefSeq" id="WP_118365815.1">
    <property type="nucleotide sequence ID" value="NZ_QRPK01000059.1"/>
</dbReference>
<dbReference type="InterPro" id="IPR008454">
    <property type="entry name" value="Collagen-bd_Cna-like_B-typ_dom"/>
</dbReference>
<evidence type="ECO:0000256" key="4">
    <source>
        <dbReference type="ARBA" id="ARBA00023088"/>
    </source>
</evidence>
<protein>
    <submittedName>
        <fullName evidence="10">Cna B-type domain-containing protein</fullName>
    </submittedName>
</protein>
<feature type="transmembrane region" description="Helical" evidence="6">
    <location>
        <begin position="2545"/>
        <end position="2565"/>
    </location>
</feature>
<keyword evidence="6" id="KW-0472">Membrane</keyword>
<evidence type="ECO:0000256" key="2">
    <source>
        <dbReference type="ARBA" id="ARBA00022525"/>
    </source>
</evidence>
<dbReference type="Gene3D" id="2.60.40.1140">
    <property type="entry name" value="Collagen-binding surface protein Cna, B-type domain"/>
    <property type="match status" value="1"/>
</dbReference>
<sequence length="2576" mass="272470">MKKTKATRLLLLMLSLVVAFSSFNVYEISDKNIYAEVNENEDYIAPAELSEDYSHLYKDEAIHIYNLEQLKAIGTNQKVKDLDETKEGFGLGKDIVVDNQTITYSLDATYILENDIALNGEKWNLPEGFNGSFLSKQETGSPQLYDEDTDTIYIYNSYQLDLIQSDSASLEPILSLDYDVTLFGQGKLIYPNNSQDYVTYSNEHTYVLSKNFTALRPATEAIKVQKEQEEKKQEIEILQNNRWGNAELSGRDYIGQVYKELNGVKYILIGNKQQLAAIGSNKQVTPTLVLHKMPGLLNPTSKYTPLYPGDADFKADITLTLDKSDSINFKYFDGNITELMNVDFSKGLLGSVNDILGGLLGGLLTGDHEILGYDSQNGTYISETTLKSEYSDLKYSGDANYIIFRDIDLNNIEWKPLMFSGTMVGAVSEDKNTESTLWNDSGIVNTRQSVISNITVNQTSPIDIKEQSGVGFFGSIMSKSTQKIGVVDQQVSVKNIKLQNISVTNATSEIVDHRGLIQGLLELLDKLLSGLLGDLGDVLGNLLNPNGDGDPSVFATGSFAGRISGDVSVEDCVVENVIKISNVNDLTGGFVGHVEGITEYGGLQDALGTLTTILEEILNIIPFVDLGTLIEVLLDGNIIDLNKLIPTGYKSPTISNCYLDNSGNNLSVGNIAYNYQGGFVGKAVGTQIKNSSIKANSLTVEGKNMAGGFAGYSANAELVGVLNGLGIELFNAFQLNTFLLNGRVETNNLSVHANEKYGGGISGALANSFIVDCSVSGTTNITADSYAGGISGIAALGQSISLKDFYTGKKDLTGLLGSLLSGILTQDEENVLLSLTGISPSVLAGNEITGSLTVKANDKYAGGMVGQGDGVKIISSSDLKVKSYVWKNVIGELNYTVLGRKNTISNLKEISAQSRSGGVIGEAKTASAGGILNKTLGIGNFLGFEIENITISSINAPGIIHATQDYAGGFAGKAMGGTVSNVHISELQKVEANNYAGGFAGYGGTGSLAETGALNILGLVKIANLLDLAQGLVLDISECDVQGTTNGFTVKALGTKTSDVDVTKYYAGGFIGKSTSVHIRNSHVKGLKDVTADGISGYAGGFAGATETGGLADAANNDTEALKLLGINGLLNAVPYLVSDFKNTTVAYQPESAEVAQVRAAYAGGFIGEMQSGYIDNKGLDKPYAVSNILNVKGTYYAGGFGGKIYSGGLATAGDLSILNGLLNINASNLLSVLNVYIPIINSAGVSSKGLIVEVTSTDINDSNSGSAGGYVGYGSGLKISNSHVNQLRHTTVKAPSDLNSNDGSSYFSDQSKYAIKGLRYAGGYVGKLDIGSSAALGSGLGVLGNVLGLNDVTQALDVVASQIEHSNVLGEVGGYSVLANFKDGNDLQGHSGGYAGSIDGSSLQDCNAYNFEYIIGQETAGGYVGRMQPGNVASVIGNADILGGLLEVEGNLLSILQSFIPMIYNSETTSVPCGGAVRANAASDETRERGLAGGYVGHNIGGRIEGMSEREWNKKKPTVLKENAAVRIRNVYGYEFTGGFSGRTENANVADTGNLHILFGIINISNPLSALGAVYSTETNTAVYGPLRKLTVDVWNAWVGVVGVNGAYGQQLQELGKVETQEQLNGIIEKYAYGYDVKAAREIAGTLATQGGSAGGYVGRMDGGVVTSGQAHDIKLVTAYRSSGGFVGEMSSAGVANVGGIQIGDLDVVGSLPVLQTFVPVIKTSSAYGYRSGATILANGTDLKNQQGNAGGFAGIIIGGQIEGKEGNFCSIEKLKTVKGTNTIGGFVGSILSGSAAEVNIGSNDGLLPILLKPILGNPDKLASLLNATVSTIKYAKVDAWDNWGITIDGRYQKENDPNTQYTYASGGFAGNMSGAVLGDKDSNSDSLIVNNIRKVIGGEHVGGFFGLADVAAVAEVGDNASNGILGLIKLGKLDVLDAFRTYIYHASVSGSTEHGLIVSANTQNEAGGFESTVQTGNAGGFGGSLLNGSVKNASVTNLNQVNALNYSGGFIGHLGKSGVVDLDQAATGGALTGLLNATAGVLDNFGSHCDDCKVDGIQEGFLVNSQNGKESISGGFAGLADLAKINNSHVTNIKKVNSDQIAGGFVGRTTFSYLADIDAGSTTLLNPVLSIVNKLLDILYIGDLQNLGAIDIGLEKFLEIKLLSDGKTLSVTLLGLPISVALVRNNGDGTSDLAQIHIGDSYIEIPCTSTEGNHISEEDKKNINIGLIKSNRTSIKNSSITGISIGYDVFGGGANDEKDGTDQEGYAGGFVGYNDEGLFENNQMYYADTIRGIKDKVGPFVGETSLDSAYDFNTVENIEGNHNGYRVYRDHNELTSLIVGGKTITAESSNINWNEFVISHINDIDKYVKFENAILSSVGIQEKAGVYVSSAKAVLMEDKKTSDNEENLTPPPSDMQDPCDELINLTINKIWKDFGNFENIRPAQIELLLTRTYEANGTVVKDEQFEQTIIVKPSDDMQNIWRETVKGLEAYKVLDGGTHAYYTYQLTEKEVDGYSTTIESSEDGFTITITNSHIPFLPDTGGIGTYVFTFIGMIGIAAVFYSLKKGRKKNEKHA</sequence>
<feature type="region of interest" description="Disordered" evidence="5">
    <location>
        <begin position="2400"/>
        <end position="2419"/>
    </location>
</feature>
<keyword evidence="1" id="KW-0134">Cell wall</keyword>
<feature type="domain" description="Gram-positive cocci surface proteins LPxTG" evidence="8">
    <location>
        <begin position="2539"/>
        <end position="2572"/>
    </location>
</feature>
<feature type="signal peptide" evidence="7">
    <location>
        <begin position="1"/>
        <end position="24"/>
    </location>
</feature>
<evidence type="ECO:0000256" key="3">
    <source>
        <dbReference type="ARBA" id="ARBA00022729"/>
    </source>
</evidence>
<name>A0A415P526_9FIRM</name>
<accession>A0A415P526</accession>
<dbReference type="InterPro" id="IPR019931">
    <property type="entry name" value="LPXTG_anchor"/>
</dbReference>
<keyword evidence="4" id="KW-0572">Peptidoglycan-anchor</keyword>
<evidence type="ECO:0000256" key="7">
    <source>
        <dbReference type="SAM" id="SignalP"/>
    </source>
</evidence>
<keyword evidence="2" id="KW-0964">Secreted</keyword>
<dbReference type="EMBL" id="QRPK01000059">
    <property type="protein sequence ID" value="RHM07748.1"/>
    <property type="molecule type" value="Genomic_DNA"/>
</dbReference>
<evidence type="ECO:0000259" key="9">
    <source>
        <dbReference type="Pfam" id="PF05738"/>
    </source>
</evidence>